<protein>
    <recommendedName>
        <fullName evidence="4">Lipoprotein</fullName>
    </recommendedName>
</protein>
<dbReference type="Proteomes" id="UP000052245">
    <property type="component" value="Unassembled WGS sequence"/>
</dbReference>
<reference evidence="2 3" key="1">
    <citation type="submission" date="2015-11" db="EMBL/GenBank/DDBJ databases">
        <authorList>
            <consortium name="Pathogen Informatics"/>
        </authorList>
    </citation>
    <scope>NUCLEOTIDE SEQUENCE [LARGE SCALE GENOMIC DNA]</scope>
    <source>
        <strain evidence="2 3">007A-0283</strain>
    </source>
</reference>
<dbReference type="PROSITE" id="PS51257">
    <property type="entry name" value="PROKAR_LIPOPROTEIN"/>
    <property type="match status" value="1"/>
</dbReference>
<evidence type="ECO:0000313" key="2">
    <source>
        <dbReference type="EMBL" id="CUU74427.1"/>
    </source>
</evidence>
<feature type="chain" id="PRO_5040787289" description="Lipoprotein" evidence="1">
    <location>
        <begin position="23"/>
        <end position="136"/>
    </location>
</feature>
<keyword evidence="1" id="KW-0732">Signal</keyword>
<feature type="signal peptide" evidence="1">
    <location>
        <begin position="1"/>
        <end position="22"/>
    </location>
</feature>
<organism evidence="2 3">
    <name type="scientific">Campylobacter hyointestinalis subsp. hyointestinalis</name>
    <dbReference type="NCBI Taxonomy" id="91352"/>
    <lineage>
        <taxon>Bacteria</taxon>
        <taxon>Pseudomonadati</taxon>
        <taxon>Campylobacterota</taxon>
        <taxon>Epsilonproteobacteria</taxon>
        <taxon>Campylobacterales</taxon>
        <taxon>Campylobacteraceae</taxon>
        <taxon>Campylobacter</taxon>
    </lineage>
</organism>
<sequence length="136" mass="15731">MLKSTFIKLFFGVLIMTSMLMACDGRAWKTKTMVYTLPNSSITISKEFLFNNKDVKNIKIINIQDVYTTVGSGYETIFNTRNTSVNLDLPIYCQYISNTIIPEYGPYQYDKYYLINGGRYETNAAVKLTITYKEFE</sequence>
<evidence type="ECO:0008006" key="4">
    <source>
        <dbReference type="Google" id="ProtNLM"/>
    </source>
</evidence>
<gene>
    <name evidence="2" type="ORF">ERS739223_00457</name>
</gene>
<accession>A0A9W5ANW6</accession>
<name>A0A9W5ANW6_CAMHY</name>
<evidence type="ECO:0000313" key="3">
    <source>
        <dbReference type="Proteomes" id="UP000052245"/>
    </source>
</evidence>
<comment type="caution">
    <text evidence="2">The sequence shown here is derived from an EMBL/GenBank/DDBJ whole genome shotgun (WGS) entry which is preliminary data.</text>
</comment>
<evidence type="ECO:0000256" key="1">
    <source>
        <dbReference type="SAM" id="SignalP"/>
    </source>
</evidence>
<dbReference type="RefSeq" id="WP_152332942.1">
    <property type="nucleotide sequence ID" value="NZ_FAUY01000002.1"/>
</dbReference>
<proteinExistence type="predicted"/>
<dbReference type="AlphaFoldDB" id="A0A9W5ANW6"/>
<dbReference type="EMBL" id="FAVC01000001">
    <property type="protein sequence ID" value="CUU74427.1"/>
    <property type="molecule type" value="Genomic_DNA"/>
</dbReference>